<comment type="similarity">
    <text evidence="2">Belongs to the popeye family.</text>
</comment>
<keyword evidence="3 7" id="KW-0812">Transmembrane</keyword>
<dbReference type="SUPFAM" id="SSF51206">
    <property type="entry name" value="cAMP-binding domain-like"/>
    <property type="match status" value="1"/>
</dbReference>
<dbReference type="KEGG" id="soy:115876326"/>
<organism evidence="9 10">
    <name type="scientific">Sitophilus oryzae</name>
    <name type="common">Rice weevil</name>
    <name type="synonym">Curculio oryzae</name>
    <dbReference type="NCBI Taxonomy" id="7048"/>
    <lineage>
        <taxon>Eukaryota</taxon>
        <taxon>Metazoa</taxon>
        <taxon>Ecdysozoa</taxon>
        <taxon>Arthropoda</taxon>
        <taxon>Hexapoda</taxon>
        <taxon>Insecta</taxon>
        <taxon>Pterygota</taxon>
        <taxon>Neoptera</taxon>
        <taxon>Endopterygota</taxon>
        <taxon>Coleoptera</taxon>
        <taxon>Polyphaga</taxon>
        <taxon>Cucujiformia</taxon>
        <taxon>Curculionidae</taxon>
        <taxon>Dryophthorinae</taxon>
        <taxon>Sitophilus</taxon>
    </lineage>
</organism>
<keyword evidence="9" id="KW-1185">Reference proteome</keyword>
<reference evidence="10" key="1">
    <citation type="submission" date="2025-08" db="UniProtKB">
        <authorList>
            <consortium name="RefSeq"/>
        </authorList>
    </citation>
    <scope>IDENTIFICATION</scope>
    <source>
        <tissue evidence="10">Gonads</tissue>
    </source>
</reference>
<dbReference type="PANTHER" id="PTHR12101:SF30">
    <property type="entry name" value="POPEYE DOMAIN-CONTAINING PROTEIN 3-LIKE PROTEIN"/>
    <property type="match status" value="1"/>
</dbReference>
<dbReference type="GO" id="GO:0042391">
    <property type="term" value="P:regulation of membrane potential"/>
    <property type="evidence" value="ECO:0007669"/>
    <property type="project" value="TreeGrafter"/>
</dbReference>
<proteinExistence type="inferred from homology"/>
<dbReference type="AlphaFoldDB" id="A0A6J2X9M4"/>
<evidence type="ECO:0000313" key="10">
    <source>
        <dbReference type="RefSeq" id="XP_030747922.1"/>
    </source>
</evidence>
<feature type="transmembrane region" description="Helical" evidence="7">
    <location>
        <begin position="113"/>
        <end position="134"/>
    </location>
</feature>
<dbReference type="InterPro" id="IPR014710">
    <property type="entry name" value="RmlC-like_jellyroll"/>
</dbReference>
<dbReference type="GO" id="GO:0007507">
    <property type="term" value="P:heart development"/>
    <property type="evidence" value="ECO:0007669"/>
    <property type="project" value="TreeGrafter"/>
</dbReference>
<feature type="region of interest" description="Disordered" evidence="6">
    <location>
        <begin position="856"/>
        <end position="893"/>
    </location>
</feature>
<sequence length="893" mass="102583">MPSEPDSGLQPNEERPRILFVSPGNNLSWPDKDRNISYHIPSVCDDFYYASDGRKFTEEIRKLFDVFFANSTSGGTWWPWCDYWKDPQHILYQLANVCFVLAYSSTCSKKGVLFMHCWLIFGLMLFSTWAWNIICAPDVFTWNFAFMLMNMAQVFHILYQLRPVKFDPELEEVYHTLFEPFKLSRLQFKRMVSPDFAQIMSLHAGEAYAVQNLTRTDRLGLLLSGKVNVLSDNQFLHPILPCEFMDSPEFESSRNTVDDKFKVSIVAASSCRYLYWQRSSLEYLFVKDTYIATVLTTLIARDITTKLYAMNNKIVTAKGSHLDIRLPSITSSLTSGGEYKSPIRTKKANGGMCNASIEAFCNENTTPKPKIYDKFKENGNVSQNCYVSEMEPLTELPSSDDLTSNDVESWLETSSKYHSCEINVIFYQINDLIMEISVIQSRTYATHLVPVKTNFSRLNVVDSSKNSRHQLRNDMHVEFNKTMPKLNATKSNYTYLENLVTWNTSDFYYNVSNSSDLDYDYQMMNGTIDDSSWSMCKEWTPAQHSLFQTANFFFAAAFLVPGSFKQSVLLVRALLSFGYFFLAIWGGMEVCAPDILLWNSIIVVLNCTHTAMLTWRFLPPTLTLELTELYIKVFKPLRVSKKHFKELVKEAKVMTLETGDIYAVEDISPADERLSILLKGRLRVTCDDTHLHFIGQHQFVDSPEWEANHEQSDDVFQVTITAEEDSTYLCWSRMKLERVLRHRPMLKTVLDSVIGKDITQKLYALNEHLSGLNDERNRGKRNEIWAKTHNRSMSMDAVNTGTTGLVRSQAYKSAVKNCNPFSPTNMGSIGKLQQNNHQQSWVPIVVSQFPTTSPFITQNSTNTTKIPEVHTPQRTRSLKGSKKDREVKFQAEK</sequence>
<dbReference type="Gene3D" id="2.60.120.10">
    <property type="entry name" value="Jelly Rolls"/>
    <property type="match status" value="1"/>
</dbReference>
<protein>
    <submittedName>
        <fullName evidence="10">Uncharacterized protein LOC115876326</fullName>
    </submittedName>
</protein>
<feature type="compositionally biased region" description="Basic and acidic residues" evidence="6">
    <location>
        <begin position="881"/>
        <end position="893"/>
    </location>
</feature>
<dbReference type="InterPro" id="IPR018490">
    <property type="entry name" value="cNMP-bd_dom_sf"/>
</dbReference>
<dbReference type="Proteomes" id="UP000504635">
    <property type="component" value="Unplaced"/>
</dbReference>
<dbReference type="GO" id="GO:0051146">
    <property type="term" value="P:striated muscle cell differentiation"/>
    <property type="evidence" value="ECO:0007669"/>
    <property type="project" value="TreeGrafter"/>
</dbReference>
<dbReference type="CTD" id="33083"/>
<feature type="domain" description="POPDC1-3" evidence="8">
    <location>
        <begin position="542"/>
        <end position="767"/>
    </location>
</feature>
<dbReference type="GeneID" id="115876326"/>
<evidence type="ECO:0000256" key="2">
    <source>
        <dbReference type="ARBA" id="ARBA00007146"/>
    </source>
</evidence>
<dbReference type="OrthoDB" id="425611at2759"/>
<dbReference type="Pfam" id="PF04831">
    <property type="entry name" value="POPDC1-3"/>
    <property type="match status" value="2"/>
</dbReference>
<dbReference type="GO" id="GO:0042383">
    <property type="term" value="C:sarcolemma"/>
    <property type="evidence" value="ECO:0007669"/>
    <property type="project" value="TreeGrafter"/>
</dbReference>
<dbReference type="RefSeq" id="XP_030747922.1">
    <property type="nucleotide sequence ID" value="XM_030892062.1"/>
</dbReference>
<dbReference type="PANTHER" id="PTHR12101">
    <property type="entry name" value="POPEYE DOMAIN CONTAINING PROTEIN"/>
    <property type="match status" value="1"/>
</dbReference>
<evidence type="ECO:0000256" key="5">
    <source>
        <dbReference type="ARBA" id="ARBA00023136"/>
    </source>
</evidence>
<keyword evidence="4 7" id="KW-1133">Transmembrane helix</keyword>
<gene>
    <name evidence="10" type="primary">LOC115876326</name>
</gene>
<comment type="subcellular location">
    <subcellularLocation>
        <location evidence="1">Membrane</location>
        <topology evidence="1">Multi-pass membrane protein</topology>
    </subcellularLocation>
</comment>
<evidence type="ECO:0000313" key="9">
    <source>
        <dbReference type="Proteomes" id="UP000504635"/>
    </source>
</evidence>
<dbReference type="InParanoid" id="A0A6J2X9M4"/>
<evidence type="ECO:0000256" key="6">
    <source>
        <dbReference type="SAM" id="MobiDB-lite"/>
    </source>
</evidence>
<evidence type="ECO:0000256" key="3">
    <source>
        <dbReference type="ARBA" id="ARBA00022692"/>
    </source>
</evidence>
<evidence type="ECO:0000256" key="4">
    <source>
        <dbReference type="ARBA" id="ARBA00022989"/>
    </source>
</evidence>
<feature type="domain" description="POPDC1-3" evidence="8">
    <location>
        <begin position="87"/>
        <end position="313"/>
    </location>
</feature>
<dbReference type="GO" id="GO:0030552">
    <property type="term" value="F:cAMP binding"/>
    <property type="evidence" value="ECO:0007669"/>
    <property type="project" value="TreeGrafter"/>
</dbReference>
<feature type="transmembrane region" description="Helical" evidence="7">
    <location>
        <begin position="140"/>
        <end position="159"/>
    </location>
</feature>
<evidence type="ECO:0000256" key="1">
    <source>
        <dbReference type="ARBA" id="ARBA00004141"/>
    </source>
</evidence>
<name>A0A6J2X9M4_SITOR</name>
<dbReference type="InterPro" id="IPR055272">
    <property type="entry name" value="POPDC1-3_dom"/>
</dbReference>
<dbReference type="InterPro" id="IPR006916">
    <property type="entry name" value="POPDC1-3"/>
</dbReference>
<feature type="compositionally biased region" description="Polar residues" evidence="6">
    <location>
        <begin position="856"/>
        <end position="865"/>
    </location>
</feature>
<keyword evidence="5 7" id="KW-0472">Membrane</keyword>
<accession>A0A6J2X9M4</accession>
<evidence type="ECO:0000256" key="7">
    <source>
        <dbReference type="SAM" id="Phobius"/>
    </source>
</evidence>
<evidence type="ECO:0000259" key="8">
    <source>
        <dbReference type="Pfam" id="PF04831"/>
    </source>
</evidence>